<accession>A0A8T0HPW3</accession>
<keyword evidence="1" id="KW-0175">Coiled coil</keyword>
<dbReference type="AlphaFoldDB" id="A0A8T0HPW3"/>
<organism evidence="2 3">
    <name type="scientific">Ceratodon purpureus</name>
    <name type="common">Fire moss</name>
    <name type="synonym">Dicranum purpureum</name>
    <dbReference type="NCBI Taxonomy" id="3225"/>
    <lineage>
        <taxon>Eukaryota</taxon>
        <taxon>Viridiplantae</taxon>
        <taxon>Streptophyta</taxon>
        <taxon>Embryophyta</taxon>
        <taxon>Bryophyta</taxon>
        <taxon>Bryophytina</taxon>
        <taxon>Bryopsida</taxon>
        <taxon>Dicranidae</taxon>
        <taxon>Pseudoditrichales</taxon>
        <taxon>Ditrichaceae</taxon>
        <taxon>Ceratodon</taxon>
    </lineage>
</organism>
<comment type="caution">
    <text evidence="2">The sequence shown here is derived from an EMBL/GenBank/DDBJ whole genome shotgun (WGS) entry which is preliminary data.</text>
</comment>
<keyword evidence="3" id="KW-1185">Reference proteome</keyword>
<reference evidence="2" key="1">
    <citation type="submission" date="2020-06" db="EMBL/GenBank/DDBJ databases">
        <title>WGS assembly of Ceratodon purpureus strain R40.</title>
        <authorList>
            <person name="Carey S.B."/>
            <person name="Jenkins J."/>
            <person name="Shu S."/>
            <person name="Lovell J.T."/>
            <person name="Sreedasyam A."/>
            <person name="Maumus F."/>
            <person name="Tiley G.P."/>
            <person name="Fernandez-Pozo N."/>
            <person name="Barry K."/>
            <person name="Chen C."/>
            <person name="Wang M."/>
            <person name="Lipzen A."/>
            <person name="Daum C."/>
            <person name="Saski C.A."/>
            <person name="Payton A.C."/>
            <person name="Mcbreen J.C."/>
            <person name="Conrad R.E."/>
            <person name="Kollar L.M."/>
            <person name="Olsson S."/>
            <person name="Huttunen S."/>
            <person name="Landis J.B."/>
            <person name="Wickett N.J."/>
            <person name="Johnson M.G."/>
            <person name="Rensing S.A."/>
            <person name="Grimwood J."/>
            <person name="Schmutz J."/>
            <person name="Mcdaniel S.F."/>
        </authorList>
    </citation>
    <scope>NUCLEOTIDE SEQUENCE</scope>
    <source>
        <strain evidence="2">R40</strain>
    </source>
</reference>
<feature type="coiled-coil region" evidence="1">
    <location>
        <begin position="226"/>
        <end position="253"/>
    </location>
</feature>
<dbReference type="Proteomes" id="UP000822688">
    <property type="component" value="Chromosome V"/>
</dbReference>
<protein>
    <submittedName>
        <fullName evidence="2">Uncharacterized protein</fullName>
    </submittedName>
</protein>
<evidence type="ECO:0000313" key="3">
    <source>
        <dbReference type="Proteomes" id="UP000822688"/>
    </source>
</evidence>
<sequence>MIRVICSALYCTGSRPPGESNGQEVPRQIHRNAQEGINVISRTLRNENDLLRYQLNDIIAREKNQRIELQRLRAHRDVEVASLVQAATQQLKGEVEQMKVLLQSTSAQLLQALTEKEKAVNDSQAAVRTVDELKHNAEVQESSIMEQLRGLETVFSKTCGTVTALANSVQGFQRHVLPTFKPTGTDLTKLAQDLSHKPGSTQLMVSELARLEAGITLLRVIVDAKNDTLVLIRGKLKQENEELKAELQLSSQREQIPNIIDEKTSNSTTNEKKNYSFEKSKLHEEIQSLQDMYNAEVKHLKAKLKYQDEEEVLEKKKNCEIRHECLLLQNKIDMLEASKVILETRLKDETSARSQLVSQIFNIRKDYEKITMELETLKLNQKFLIRQPRNGRIPVEKLDLMNTINQLLLEMNKLKNEKMALEEENKIQRRCQTHDQMKRILTSRDIAMAASNKVGDGELASKLVMRRINQLTQDKTSSPFNTEVVHLGNVSN</sequence>
<proteinExistence type="predicted"/>
<dbReference type="EMBL" id="CM026426">
    <property type="protein sequence ID" value="KAG0572819.1"/>
    <property type="molecule type" value="Genomic_DNA"/>
</dbReference>
<evidence type="ECO:0000313" key="2">
    <source>
        <dbReference type="EMBL" id="KAG0572819.1"/>
    </source>
</evidence>
<evidence type="ECO:0000256" key="1">
    <source>
        <dbReference type="SAM" id="Coils"/>
    </source>
</evidence>
<feature type="coiled-coil region" evidence="1">
    <location>
        <begin position="397"/>
        <end position="431"/>
    </location>
</feature>
<name>A0A8T0HPW3_CERPU</name>
<gene>
    <name evidence="2" type="ORF">KC19_VG128000</name>
</gene>